<keyword evidence="1" id="KW-0677">Repeat</keyword>
<keyword evidence="4" id="KW-1185">Reference proteome</keyword>
<name>A0AAD7G4T6_MYCRO</name>
<reference evidence="3" key="1">
    <citation type="submission" date="2023-03" db="EMBL/GenBank/DDBJ databases">
        <title>Massive genome expansion in bonnet fungi (Mycena s.s.) driven by repeated elements and novel gene families across ecological guilds.</title>
        <authorList>
            <consortium name="Lawrence Berkeley National Laboratory"/>
            <person name="Harder C.B."/>
            <person name="Miyauchi S."/>
            <person name="Viragh M."/>
            <person name="Kuo A."/>
            <person name="Thoen E."/>
            <person name="Andreopoulos B."/>
            <person name="Lu D."/>
            <person name="Skrede I."/>
            <person name="Drula E."/>
            <person name="Henrissat B."/>
            <person name="Morin E."/>
            <person name="Kohler A."/>
            <person name="Barry K."/>
            <person name="LaButti K."/>
            <person name="Morin E."/>
            <person name="Salamov A."/>
            <person name="Lipzen A."/>
            <person name="Mereny Z."/>
            <person name="Hegedus B."/>
            <person name="Baldrian P."/>
            <person name="Stursova M."/>
            <person name="Weitz H."/>
            <person name="Taylor A."/>
            <person name="Grigoriev I.V."/>
            <person name="Nagy L.G."/>
            <person name="Martin F."/>
            <person name="Kauserud H."/>
        </authorList>
    </citation>
    <scope>NUCLEOTIDE SEQUENCE</scope>
    <source>
        <strain evidence="3">CBHHK067</strain>
    </source>
</reference>
<comment type="caution">
    <text evidence="3">The sequence shown here is derived from an EMBL/GenBank/DDBJ whole genome shotgun (WGS) entry which is preliminary data.</text>
</comment>
<dbReference type="PANTHER" id="PTHR10039">
    <property type="entry name" value="AMELOGENIN"/>
    <property type="match status" value="1"/>
</dbReference>
<evidence type="ECO:0000256" key="1">
    <source>
        <dbReference type="ARBA" id="ARBA00022737"/>
    </source>
</evidence>
<dbReference type="InterPro" id="IPR027417">
    <property type="entry name" value="P-loop_NTPase"/>
</dbReference>
<dbReference type="AlphaFoldDB" id="A0AAD7G4T6"/>
<dbReference type="Gene3D" id="3.40.50.300">
    <property type="entry name" value="P-loop containing nucleotide triphosphate hydrolases"/>
    <property type="match status" value="1"/>
</dbReference>
<feature type="domain" description="Nephrocystin 3-like N-terminal" evidence="2">
    <location>
        <begin position="42"/>
        <end position="201"/>
    </location>
</feature>
<dbReference type="Proteomes" id="UP001221757">
    <property type="component" value="Unassembled WGS sequence"/>
</dbReference>
<proteinExistence type="predicted"/>
<accession>A0AAD7G4T6</accession>
<sequence>MVNLVKDVARQVFDERDKLIEWLSPLNFFPRQAEILSSRQPGTGEWLLEDDHFEAWNSGLGGTLWCHGISGAGKTVLVSIVVDHLRTQVQARNIGVAYIYLNHKETGIQSPSNLLASLWRQLVFSKPISPTASTLYAHHHEERTRPTLNEIQYHLASAVAEHSKVYIIADALDEYPEDRRAILLESLAKIQPTVNLMLTSRPHISISFPTARVLEIRATENDIRCFVEKQIQGSSRLSKHITARPELKDEIENKLVHNVDGMFLLAKLHIRMRVRWDPSLNIP</sequence>
<organism evidence="3 4">
    <name type="scientific">Mycena rosella</name>
    <name type="common">Pink bonnet</name>
    <name type="synonym">Agaricus rosellus</name>
    <dbReference type="NCBI Taxonomy" id="1033263"/>
    <lineage>
        <taxon>Eukaryota</taxon>
        <taxon>Fungi</taxon>
        <taxon>Dikarya</taxon>
        <taxon>Basidiomycota</taxon>
        <taxon>Agaricomycotina</taxon>
        <taxon>Agaricomycetes</taxon>
        <taxon>Agaricomycetidae</taxon>
        <taxon>Agaricales</taxon>
        <taxon>Marasmiineae</taxon>
        <taxon>Mycenaceae</taxon>
        <taxon>Mycena</taxon>
    </lineage>
</organism>
<evidence type="ECO:0000313" key="3">
    <source>
        <dbReference type="EMBL" id="KAJ7659530.1"/>
    </source>
</evidence>
<dbReference type="SUPFAM" id="SSF52540">
    <property type="entry name" value="P-loop containing nucleoside triphosphate hydrolases"/>
    <property type="match status" value="1"/>
</dbReference>
<evidence type="ECO:0000259" key="2">
    <source>
        <dbReference type="Pfam" id="PF24883"/>
    </source>
</evidence>
<dbReference type="Pfam" id="PF24883">
    <property type="entry name" value="NPHP3_N"/>
    <property type="match status" value="1"/>
</dbReference>
<dbReference type="EMBL" id="JARKIE010000268">
    <property type="protein sequence ID" value="KAJ7659530.1"/>
    <property type="molecule type" value="Genomic_DNA"/>
</dbReference>
<evidence type="ECO:0000313" key="4">
    <source>
        <dbReference type="Proteomes" id="UP001221757"/>
    </source>
</evidence>
<gene>
    <name evidence="3" type="ORF">B0H17DRAFT_1096069</name>
</gene>
<dbReference type="InterPro" id="IPR056884">
    <property type="entry name" value="NPHP3-like_N"/>
</dbReference>
<dbReference type="PANTHER" id="PTHR10039:SF15">
    <property type="entry name" value="NACHT DOMAIN-CONTAINING PROTEIN"/>
    <property type="match status" value="1"/>
</dbReference>
<protein>
    <recommendedName>
        <fullName evidence="2">Nephrocystin 3-like N-terminal domain-containing protein</fullName>
    </recommendedName>
</protein>